<feature type="domain" description="ABC3 transporter permease C-terminal" evidence="8">
    <location>
        <begin position="298"/>
        <end position="420"/>
    </location>
</feature>
<dbReference type="Proteomes" id="UP001205867">
    <property type="component" value="Unassembled WGS sequence"/>
</dbReference>
<dbReference type="PANTHER" id="PTHR30572:SF4">
    <property type="entry name" value="ABC TRANSPORTER PERMEASE YTRF"/>
    <property type="match status" value="1"/>
</dbReference>
<evidence type="ECO:0000256" key="5">
    <source>
        <dbReference type="ARBA" id="ARBA00023136"/>
    </source>
</evidence>
<comment type="subcellular location">
    <subcellularLocation>
        <location evidence="1">Cell membrane</location>
        <topology evidence="1">Multi-pass membrane protein</topology>
    </subcellularLocation>
</comment>
<accession>A0AAP3AFB3</accession>
<feature type="domain" description="MacB-like periplasmic core" evidence="9">
    <location>
        <begin position="21"/>
        <end position="267"/>
    </location>
</feature>
<reference evidence="10" key="1">
    <citation type="submission" date="2023-06" db="EMBL/GenBank/DDBJ databases">
        <title>lsaBGC provides a comprehensive framework for evolutionary analysis of biosynthetic gene clusters within focal taxa.</title>
        <authorList>
            <person name="Salamzade R."/>
            <person name="Sandstrom S."/>
            <person name="Kalan L.R."/>
        </authorList>
    </citation>
    <scope>NUCLEOTIDE SEQUENCE</scope>
    <source>
        <strain evidence="10">P3-SID899</strain>
    </source>
</reference>
<proteinExistence type="inferred from homology"/>
<evidence type="ECO:0000259" key="9">
    <source>
        <dbReference type="Pfam" id="PF12704"/>
    </source>
</evidence>
<evidence type="ECO:0000259" key="8">
    <source>
        <dbReference type="Pfam" id="PF02687"/>
    </source>
</evidence>
<dbReference type="Pfam" id="PF02687">
    <property type="entry name" value="FtsX"/>
    <property type="match status" value="1"/>
</dbReference>
<evidence type="ECO:0000256" key="6">
    <source>
        <dbReference type="ARBA" id="ARBA00038076"/>
    </source>
</evidence>
<evidence type="ECO:0000313" key="11">
    <source>
        <dbReference type="Proteomes" id="UP001205867"/>
    </source>
</evidence>
<feature type="transmembrane region" description="Helical" evidence="7">
    <location>
        <begin position="380"/>
        <end position="408"/>
    </location>
</feature>
<dbReference type="Pfam" id="PF12704">
    <property type="entry name" value="MacB_PCD"/>
    <property type="match status" value="1"/>
</dbReference>
<protein>
    <submittedName>
        <fullName evidence="10">ABC transporter permease</fullName>
    </submittedName>
</protein>
<keyword evidence="4 7" id="KW-1133">Transmembrane helix</keyword>
<dbReference type="GO" id="GO:0005886">
    <property type="term" value="C:plasma membrane"/>
    <property type="evidence" value="ECO:0007669"/>
    <property type="project" value="UniProtKB-SubCell"/>
</dbReference>
<evidence type="ECO:0000256" key="2">
    <source>
        <dbReference type="ARBA" id="ARBA00022475"/>
    </source>
</evidence>
<evidence type="ECO:0000256" key="4">
    <source>
        <dbReference type="ARBA" id="ARBA00022989"/>
    </source>
</evidence>
<dbReference type="InterPro" id="IPR050250">
    <property type="entry name" value="Macrolide_Exporter_MacB"/>
</dbReference>
<dbReference type="InterPro" id="IPR025857">
    <property type="entry name" value="MacB_PCD"/>
</dbReference>
<evidence type="ECO:0000256" key="3">
    <source>
        <dbReference type="ARBA" id="ARBA00022692"/>
    </source>
</evidence>
<keyword evidence="2" id="KW-1003">Cell membrane</keyword>
<comment type="similarity">
    <text evidence="6">Belongs to the ABC-4 integral membrane protein family.</text>
</comment>
<comment type="caution">
    <text evidence="10">The sequence shown here is derived from an EMBL/GenBank/DDBJ whole genome shotgun (WGS) entry which is preliminary data.</text>
</comment>
<dbReference type="GO" id="GO:0022857">
    <property type="term" value="F:transmembrane transporter activity"/>
    <property type="evidence" value="ECO:0007669"/>
    <property type="project" value="TreeGrafter"/>
</dbReference>
<dbReference type="AlphaFoldDB" id="A0AAP3AFB3"/>
<feature type="transmembrane region" description="Helical" evidence="7">
    <location>
        <begin position="339"/>
        <end position="368"/>
    </location>
</feature>
<evidence type="ECO:0000256" key="1">
    <source>
        <dbReference type="ARBA" id="ARBA00004651"/>
    </source>
</evidence>
<organism evidence="10 11">
    <name type="scientific">Micrococcus luteus</name>
    <name type="common">Micrococcus lysodeikticus</name>
    <dbReference type="NCBI Taxonomy" id="1270"/>
    <lineage>
        <taxon>Bacteria</taxon>
        <taxon>Bacillati</taxon>
        <taxon>Actinomycetota</taxon>
        <taxon>Actinomycetes</taxon>
        <taxon>Micrococcales</taxon>
        <taxon>Micrococcaceae</taxon>
        <taxon>Micrococcus</taxon>
    </lineage>
</organism>
<evidence type="ECO:0000256" key="7">
    <source>
        <dbReference type="SAM" id="Phobius"/>
    </source>
</evidence>
<evidence type="ECO:0000313" key="10">
    <source>
        <dbReference type="EMBL" id="MCV7628116.1"/>
    </source>
</evidence>
<dbReference type="PANTHER" id="PTHR30572">
    <property type="entry name" value="MEMBRANE COMPONENT OF TRANSPORTER-RELATED"/>
    <property type="match status" value="1"/>
</dbReference>
<keyword evidence="5 7" id="KW-0472">Membrane</keyword>
<dbReference type="InterPro" id="IPR003838">
    <property type="entry name" value="ABC3_permease_C"/>
</dbReference>
<gene>
    <name evidence="10" type="ORF">M3A82_001980</name>
</gene>
<dbReference type="EMBL" id="JALXKZ020000002">
    <property type="protein sequence ID" value="MCV7628116.1"/>
    <property type="molecule type" value="Genomic_DNA"/>
</dbReference>
<name>A0AAP3AFB3_MICLU</name>
<keyword evidence="3 7" id="KW-0812">Transmembrane</keyword>
<sequence length="427" mass="44595">MKVTDVAGTALANTMRSKLRTFLTVVAIVIGAFTLTLTTGLGAGINKYVDNVVEGFGKPGELTVMKQQDMSSAGAASGSPQEYTEQDAAGGEMFGMPLLTQEDLAAIEDTEHVTEVKTYRVAEPEYIQGPDDRKWQTGFMGSSGEIDMLTFSAGRAPEAGAEEIVMPESWVEDLGAGDAEDLIGTELTVVAATPLQEQKSVTATVVGVTKAAASGAGTAPTPSESLEQAIYDITTEGLPESQRDTYFQATAIVEDPEANEDAVKQALADQGLLAQTLEEQLGVIRGVIDAVTWVLTGFALIALLAASFGIINTLLMAVQERTREIGLMKALGMTGGKIFGLFTMEAVVIGLLGSLIGIGLGVTVGLIANQVLTTGPLSGVTGLVLFAVNPLALLLILLLIVAIAFIAGTLPALRAARKDPIEALRHE</sequence>
<feature type="transmembrane region" description="Helical" evidence="7">
    <location>
        <begin position="293"/>
        <end position="318"/>
    </location>
</feature>
<feature type="transmembrane region" description="Helical" evidence="7">
    <location>
        <begin position="21"/>
        <end position="45"/>
    </location>
</feature>